<dbReference type="EMBL" id="MFQN01000019">
    <property type="protein sequence ID" value="OGH74316.1"/>
    <property type="molecule type" value="Genomic_DNA"/>
</dbReference>
<evidence type="ECO:0000313" key="3">
    <source>
        <dbReference type="Proteomes" id="UP000178347"/>
    </source>
</evidence>
<dbReference type="GO" id="GO:0016747">
    <property type="term" value="F:acyltransferase activity, transferring groups other than amino-acyl groups"/>
    <property type="evidence" value="ECO:0007669"/>
    <property type="project" value="InterPro"/>
</dbReference>
<comment type="caution">
    <text evidence="2">The sequence shown here is derived from an EMBL/GenBank/DDBJ whole genome shotgun (WGS) entry which is preliminary data.</text>
</comment>
<accession>A0A1F6MRN0</accession>
<sequence length="179" mass="20283">MNIPDLRLAGKKVFLRILNVSDATAEYCAWLNDPEVNKFLTTQQAIISELRGYIKEKLISENTLFLGIFWNENSRHIGNIKLEPIDEEKGEAIIGILVGDKDYWGKGVATEAIGLLSSYAFRVLKLRRLGLKVIAENKAAVRVYQKCGFRIKSVDYKSVNRGGQLYDDVGMEKFYESES</sequence>
<evidence type="ECO:0000259" key="1">
    <source>
        <dbReference type="PROSITE" id="PS51186"/>
    </source>
</evidence>
<dbReference type="AlphaFoldDB" id="A0A1F6MRN0"/>
<dbReference type="Pfam" id="PF13302">
    <property type="entry name" value="Acetyltransf_3"/>
    <property type="match status" value="1"/>
</dbReference>
<name>A0A1F6MRN0_9BACT</name>
<dbReference type="SUPFAM" id="SSF55729">
    <property type="entry name" value="Acyl-CoA N-acyltransferases (Nat)"/>
    <property type="match status" value="1"/>
</dbReference>
<evidence type="ECO:0000313" key="2">
    <source>
        <dbReference type="EMBL" id="OGH74316.1"/>
    </source>
</evidence>
<reference evidence="2 3" key="1">
    <citation type="journal article" date="2016" name="Nat. Commun.">
        <title>Thousands of microbial genomes shed light on interconnected biogeochemical processes in an aquifer system.</title>
        <authorList>
            <person name="Anantharaman K."/>
            <person name="Brown C.T."/>
            <person name="Hug L.A."/>
            <person name="Sharon I."/>
            <person name="Castelle C.J."/>
            <person name="Probst A.J."/>
            <person name="Thomas B.C."/>
            <person name="Singh A."/>
            <person name="Wilkins M.J."/>
            <person name="Karaoz U."/>
            <person name="Brodie E.L."/>
            <person name="Williams K.H."/>
            <person name="Hubbard S.S."/>
            <person name="Banfield J.F."/>
        </authorList>
    </citation>
    <scope>NUCLEOTIDE SEQUENCE [LARGE SCALE GENOMIC DNA]</scope>
</reference>
<organism evidence="2 3">
    <name type="scientific">Candidatus Magasanikbacteria bacterium RIFCSPLOWO2_12_FULL_43_12</name>
    <dbReference type="NCBI Taxonomy" id="1798692"/>
    <lineage>
        <taxon>Bacteria</taxon>
        <taxon>Candidatus Magasanikiibacteriota</taxon>
    </lineage>
</organism>
<protein>
    <recommendedName>
        <fullName evidence="1">N-acetyltransferase domain-containing protein</fullName>
    </recommendedName>
</protein>
<dbReference type="PANTHER" id="PTHR43415:SF3">
    <property type="entry name" value="GNAT-FAMILY ACETYLTRANSFERASE"/>
    <property type="match status" value="1"/>
</dbReference>
<proteinExistence type="predicted"/>
<gene>
    <name evidence="2" type="ORF">A3G00_02585</name>
</gene>
<dbReference type="InterPro" id="IPR016181">
    <property type="entry name" value="Acyl_CoA_acyltransferase"/>
</dbReference>
<dbReference type="Proteomes" id="UP000178347">
    <property type="component" value="Unassembled WGS sequence"/>
</dbReference>
<dbReference type="STRING" id="1798692.A3G00_02585"/>
<dbReference type="Gene3D" id="3.40.630.30">
    <property type="match status" value="1"/>
</dbReference>
<feature type="domain" description="N-acetyltransferase" evidence="1">
    <location>
        <begin position="13"/>
        <end position="176"/>
    </location>
</feature>
<dbReference type="InterPro" id="IPR000182">
    <property type="entry name" value="GNAT_dom"/>
</dbReference>
<dbReference type="PANTHER" id="PTHR43415">
    <property type="entry name" value="SPERMIDINE N(1)-ACETYLTRANSFERASE"/>
    <property type="match status" value="1"/>
</dbReference>
<dbReference type="PROSITE" id="PS51186">
    <property type="entry name" value="GNAT"/>
    <property type="match status" value="1"/>
</dbReference>